<name>A0AA35RCQ3_GEOBA</name>
<feature type="non-terminal residue" evidence="1">
    <location>
        <position position="1"/>
    </location>
</feature>
<comment type="caution">
    <text evidence="1">The sequence shown here is derived from an EMBL/GenBank/DDBJ whole genome shotgun (WGS) entry which is preliminary data.</text>
</comment>
<dbReference type="InterPro" id="IPR028082">
    <property type="entry name" value="Peripla_BP_I"/>
</dbReference>
<accession>A0AA35RCQ3</accession>
<evidence type="ECO:0000313" key="2">
    <source>
        <dbReference type="Proteomes" id="UP001174909"/>
    </source>
</evidence>
<organism evidence="1 2">
    <name type="scientific">Geodia barretti</name>
    <name type="common">Barrett's horny sponge</name>
    <dbReference type="NCBI Taxonomy" id="519541"/>
    <lineage>
        <taxon>Eukaryota</taxon>
        <taxon>Metazoa</taxon>
        <taxon>Porifera</taxon>
        <taxon>Demospongiae</taxon>
        <taxon>Heteroscleromorpha</taxon>
        <taxon>Tetractinellida</taxon>
        <taxon>Astrophorina</taxon>
        <taxon>Geodiidae</taxon>
        <taxon>Geodia</taxon>
    </lineage>
</organism>
<dbReference type="SUPFAM" id="SSF53822">
    <property type="entry name" value="Periplasmic binding protein-like I"/>
    <property type="match status" value="1"/>
</dbReference>
<evidence type="ECO:0000313" key="1">
    <source>
        <dbReference type="EMBL" id="CAI8009058.1"/>
    </source>
</evidence>
<dbReference type="Gene3D" id="3.40.50.2300">
    <property type="match status" value="1"/>
</dbReference>
<proteinExistence type="predicted"/>
<gene>
    <name evidence="1" type="ORF">GBAR_LOCUS6136</name>
</gene>
<reference evidence="1" key="1">
    <citation type="submission" date="2023-03" db="EMBL/GenBank/DDBJ databases">
        <authorList>
            <person name="Steffen K."/>
            <person name="Cardenas P."/>
        </authorList>
    </citation>
    <scope>NUCLEOTIDE SEQUENCE</scope>
</reference>
<dbReference type="AlphaFoldDB" id="A0AA35RCQ3"/>
<sequence>MKGAMTLINNEETITADKLMPAIKNNNFTGGSGLIVFDENGDRVGFSASVY</sequence>
<protein>
    <submittedName>
        <fullName evidence="1">Uncharacterized protein</fullName>
    </submittedName>
</protein>
<dbReference type="Proteomes" id="UP001174909">
    <property type="component" value="Unassembled WGS sequence"/>
</dbReference>
<keyword evidence="2" id="KW-1185">Reference proteome</keyword>
<dbReference type="EMBL" id="CASHTH010000919">
    <property type="protein sequence ID" value="CAI8009058.1"/>
    <property type="molecule type" value="Genomic_DNA"/>
</dbReference>